<dbReference type="RefSeq" id="XP_028134817.1">
    <property type="nucleotide sequence ID" value="XM_028279016.1"/>
</dbReference>
<evidence type="ECO:0000256" key="4">
    <source>
        <dbReference type="ARBA" id="ARBA00048707"/>
    </source>
</evidence>
<dbReference type="SUPFAM" id="SSF102462">
    <property type="entry name" value="Peptidyl-tRNA hydrolase II"/>
    <property type="match status" value="1"/>
</dbReference>
<dbReference type="InterPro" id="IPR002833">
    <property type="entry name" value="PTH2"/>
</dbReference>
<dbReference type="NCBIfam" id="NF003314">
    <property type="entry name" value="PRK04322.1"/>
    <property type="match status" value="1"/>
</dbReference>
<evidence type="ECO:0000256" key="1">
    <source>
        <dbReference type="ARBA" id="ARBA00013260"/>
    </source>
</evidence>
<dbReference type="EC" id="3.1.1.29" evidence="1"/>
<evidence type="ECO:0000256" key="3">
    <source>
        <dbReference type="ARBA" id="ARBA00038050"/>
    </source>
</evidence>
<dbReference type="RefSeq" id="XP_028134818.1">
    <property type="nucleotide sequence ID" value="XM_028279017.1"/>
</dbReference>
<dbReference type="FunFam" id="3.40.1490.10:FF:000001">
    <property type="entry name" value="Peptidyl-tRNA hydrolase 2"/>
    <property type="match status" value="1"/>
</dbReference>
<dbReference type="InterPro" id="IPR023476">
    <property type="entry name" value="Pep_tRNA_hydro_II_dom_sf"/>
</dbReference>
<evidence type="ECO:0000313" key="6">
    <source>
        <dbReference type="Proteomes" id="UP001652700"/>
    </source>
</evidence>
<keyword evidence="6" id="KW-1185">Reference proteome</keyword>
<dbReference type="OrthoDB" id="1733656at2759"/>
<dbReference type="RefSeq" id="XP_050518437.1">
    <property type="nucleotide sequence ID" value="XM_050662480.1"/>
</dbReference>
<reference evidence="7 8" key="1">
    <citation type="submission" date="2025-04" db="UniProtKB">
        <authorList>
            <consortium name="RefSeq"/>
        </authorList>
    </citation>
    <scope>IDENTIFICATION</scope>
    <source>
        <tissue evidence="7 8">Whole insect</tissue>
    </source>
</reference>
<dbReference type="GO" id="GO:0005829">
    <property type="term" value="C:cytosol"/>
    <property type="evidence" value="ECO:0007669"/>
    <property type="project" value="TreeGrafter"/>
</dbReference>
<keyword evidence="2 7" id="KW-0378">Hydrolase</keyword>
<comment type="similarity">
    <text evidence="3">Belongs to the PTH2 family.</text>
</comment>
<dbReference type="GO" id="GO:0004045">
    <property type="term" value="F:peptidyl-tRNA hydrolase activity"/>
    <property type="evidence" value="ECO:0007669"/>
    <property type="project" value="UniProtKB-EC"/>
</dbReference>
<dbReference type="AlphaFoldDB" id="A0A6P7FPB1"/>
<dbReference type="Gene3D" id="3.40.1490.10">
    <property type="entry name" value="Bit1"/>
    <property type="match status" value="1"/>
</dbReference>
<comment type="catalytic activity">
    <reaction evidence="4">
        <text>an N-acyl-L-alpha-aminoacyl-tRNA + H2O = an N-acyl-L-amino acid + a tRNA + H(+)</text>
        <dbReference type="Rhea" id="RHEA:54448"/>
        <dbReference type="Rhea" id="RHEA-COMP:10123"/>
        <dbReference type="Rhea" id="RHEA-COMP:13883"/>
        <dbReference type="ChEBI" id="CHEBI:15377"/>
        <dbReference type="ChEBI" id="CHEBI:15378"/>
        <dbReference type="ChEBI" id="CHEBI:59874"/>
        <dbReference type="ChEBI" id="CHEBI:78442"/>
        <dbReference type="ChEBI" id="CHEBI:138191"/>
        <dbReference type="EC" id="3.1.1.29"/>
    </reaction>
</comment>
<dbReference type="Pfam" id="PF01981">
    <property type="entry name" value="PTH2"/>
    <property type="match status" value="1"/>
</dbReference>
<evidence type="ECO:0000313" key="7">
    <source>
        <dbReference type="RefSeq" id="XP_028134817.1"/>
    </source>
</evidence>
<dbReference type="EnsemblMetazoa" id="XM_028279017.2">
    <property type="protein sequence ID" value="XP_028134818.1"/>
    <property type="gene ID" value="LOC114329798"/>
</dbReference>
<dbReference type="NCBIfam" id="TIGR00283">
    <property type="entry name" value="arch_pth2"/>
    <property type="match status" value="1"/>
</dbReference>
<reference evidence="5" key="2">
    <citation type="submission" date="2025-05" db="UniProtKB">
        <authorList>
            <consortium name="EnsemblMetazoa"/>
        </authorList>
    </citation>
    <scope>IDENTIFICATION</scope>
</reference>
<gene>
    <name evidence="7 8" type="primary">LOC114329798</name>
</gene>
<evidence type="ECO:0000313" key="5">
    <source>
        <dbReference type="EnsemblMetazoa" id="XP_028134818.1"/>
    </source>
</evidence>
<dbReference type="PANTHER" id="PTHR12649">
    <property type="entry name" value="PEPTIDYL-TRNA HYDROLASE 2"/>
    <property type="match status" value="1"/>
</dbReference>
<organism evidence="8">
    <name type="scientific">Diabrotica virgifera virgifera</name>
    <name type="common">western corn rootworm</name>
    <dbReference type="NCBI Taxonomy" id="50390"/>
    <lineage>
        <taxon>Eukaryota</taxon>
        <taxon>Metazoa</taxon>
        <taxon>Ecdysozoa</taxon>
        <taxon>Arthropoda</taxon>
        <taxon>Hexapoda</taxon>
        <taxon>Insecta</taxon>
        <taxon>Pterygota</taxon>
        <taxon>Neoptera</taxon>
        <taxon>Endopterygota</taxon>
        <taxon>Coleoptera</taxon>
        <taxon>Polyphaga</taxon>
        <taxon>Cucujiformia</taxon>
        <taxon>Chrysomeloidea</taxon>
        <taxon>Chrysomelidae</taxon>
        <taxon>Galerucinae</taxon>
        <taxon>Diabroticina</taxon>
        <taxon>Diabroticites</taxon>
        <taxon>Diabrotica</taxon>
    </lineage>
</organism>
<accession>A0A6P7FPB1</accession>
<dbReference type="EnsemblMetazoa" id="XM_050662480.1">
    <property type="protein sequence ID" value="XP_050518437.1"/>
    <property type="gene ID" value="LOC114329798"/>
</dbReference>
<dbReference type="GeneID" id="114329798"/>
<name>A0A6P7FPB1_DIAVI</name>
<evidence type="ECO:0000313" key="8">
    <source>
        <dbReference type="RefSeq" id="XP_028134818.1"/>
    </source>
</evidence>
<dbReference type="KEGG" id="dvv:114329798"/>
<proteinExistence type="inferred from homology"/>
<dbReference type="PANTHER" id="PTHR12649:SF11">
    <property type="entry name" value="PEPTIDYL-TRNA HYDROLASE 2, MITOCHONDRIAL"/>
    <property type="match status" value="1"/>
</dbReference>
<dbReference type="Proteomes" id="UP001652700">
    <property type="component" value="Unplaced"/>
</dbReference>
<evidence type="ECO:0000256" key="2">
    <source>
        <dbReference type="ARBA" id="ARBA00022801"/>
    </source>
</evidence>
<sequence>MFKSLISSLQPSKMVIILRTDINMGRGKLASQAAHAAVLLYQSSIESNNLHLKSWLATGQPKIVLKVETNCEEVLKDTYNKAKNLNLNTCLVRDAGRTQVDVACLTAVGIGPNKKSDIDEITSSFKLL</sequence>
<protein>
    <recommendedName>
        <fullName evidence="1">peptidyl-tRNA hydrolase</fullName>
        <ecNumber evidence="1">3.1.1.29</ecNumber>
    </recommendedName>
</protein>